<keyword evidence="5" id="KW-1185">Reference proteome</keyword>
<gene>
    <name evidence="4" type="ORF">scyTo_0018362</name>
</gene>
<sequence length="309" mass="34978">MQGEWQLVMGIQHKITYRVLAWTVTLILNTVTQDQATVLKVSSDHVVYTCPEGLNVTLKCSLSGHLKDGHDRLAKLWYFSHGKNATCAEKMHIRNTSVKWETHNQYKGQGVYMSSDHKGVFWVTVTNLVPGDQGVYCCVVHELHRSQENKHHPKVELTVHGTMELKVIAGNGTRASNQKCTFHDTSPESDTEVTAVALATMGCVIGILSLPLIMLLIYKQREGAATRRTRLSAWRIRYSRKFQARKRNHEHRPADGFCQNPIAISSLNPTRHFLQILRHDSFQHSNSCPTPRSEAGKSWHVPRLGSRLL</sequence>
<keyword evidence="2" id="KW-1133">Transmembrane helix</keyword>
<dbReference type="InterPro" id="IPR013106">
    <property type="entry name" value="Ig_V-set"/>
</dbReference>
<feature type="region of interest" description="Disordered" evidence="1">
    <location>
        <begin position="284"/>
        <end position="309"/>
    </location>
</feature>
<dbReference type="GO" id="GO:0005886">
    <property type="term" value="C:plasma membrane"/>
    <property type="evidence" value="ECO:0007669"/>
    <property type="project" value="TreeGrafter"/>
</dbReference>
<dbReference type="PANTHER" id="PTHR44819">
    <property type="entry name" value="V-TYPE IMMUNOGLOBULIN DOMAIN-CONTAINING SUPPRESSOR OF T-CELL ACTIVATION"/>
    <property type="match status" value="1"/>
</dbReference>
<evidence type="ECO:0000256" key="2">
    <source>
        <dbReference type="SAM" id="Phobius"/>
    </source>
</evidence>
<dbReference type="InterPro" id="IPR003599">
    <property type="entry name" value="Ig_sub"/>
</dbReference>
<dbReference type="Proteomes" id="UP000288216">
    <property type="component" value="Unassembled WGS sequence"/>
</dbReference>
<dbReference type="PANTHER" id="PTHR44819:SF1">
    <property type="entry name" value="V-TYPE IMMUNOGLOBULIN DOMAIN-CONTAINING SUPPRESSOR OF T-CELL ACTIVATION"/>
    <property type="match status" value="1"/>
</dbReference>
<comment type="caution">
    <text evidence="4">The sequence shown here is derived from an EMBL/GenBank/DDBJ whole genome shotgun (WGS) entry which is preliminary data.</text>
</comment>
<feature type="domain" description="Ig-like" evidence="3">
    <location>
        <begin position="52"/>
        <end position="158"/>
    </location>
</feature>
<name>A0A401PU54_SCYTO</name>
<dbReference type="InterPro" id="IPR013783">
    <property type="entry name" value="Ig-like_fold"/>
</dbReference>
<dbReference type="PROSITE" id="PS50835">
    <property type="entry name" value="IG_LIKE"/>
    <property type="match status" value="1"/>
</dbReference>
<keyword evidence="2" id="KW-0812">Transmembrane</keyword>
<dbReference type="Pfam" id="PF07686">
    <property type="entry name" value="V-set"/>
    <property type="match status" value="1"/>
</dbReference>
<feature type="transmembrane region" description="Helical" evidence="2">
    <location>
        <begin position="195"/>
        <end position="218"/>
    </location>
</feature>
<evidence type="ECO:0000313" key="4">
    <source>
        <dbReference type="EMBL" id="GCB76638.1"/>
    </source>
</evidence>
<organism evidence="4 5">
    <name type="scientific">Scyliorhinus torazame</name>
    <name type="common">Cloudy catshark</name>
    <name type="synonym">Catulus torazame</name>
    <dbReference type="NCBI Taxonomy" id="75743"/>
    <lineage>
        <taxon>Eukaryota</taxon>
        <taxon>Metazoa</taxon>
        <taxon>Chordata</taxon>
        <taxon>Craniata</taxon>
        <taxon>Vertebrata</taxon>
        <taxon>Chondrichthyes</taxon>
        <taxon>Elasmobranchii</taxon>
        <taxon>Galeomorphii</taxon>
        <taxon>Galeoidea</taxon>
        <taxon>Carcharhiniformes</taxon>
        <taxon>Scyliorhinidae</taxon>
        <taxon>Scyliorhinus</taxon>
    </lineage>
</organism>
<dbReference type="EMBL" id="BFAA01012720">
    <property type="protein sequence ID" value="GCB76638.1"/>
    <property type="molecule type" value="Genomic_DNA"/>
</dbReference>
<reference evidence="4 5" key="1">
    <citation type="journal article" date="2018" name="Nat. Ecol. Evol.">
        <title>Shark genomes provide insights into elasmobranch evolution and the origin of vertebrates.</title>
        <authorList>
            <person name="Hara Y"/>
            <person name="Yamaguchi K"/>
            <person name="Onimaru K"/>
            <person name="Kadota M"/>
            <person name="Koyanagi M"/>
            <person name="Keeley SD"/>
            <person name="Tatsumi K"/>
            <person name="Tanaka K"/>
            <person name="Motone F"/>
            <person name="Kageyama Y"/>
            <person name="Nozu R"/>
            <person name="Adachi N"/>
            <person name="Nishimura O"/>
            <person name="Nakagawa R"/>
            <person name="Tanegashima C"/>
            <person name="Kiyatake I"/>
            <person name="Matsumoto R"/>
            <person name="Murakumo K"/>
            <person name="Nishida K"/>
            <person name="Terakita A"/>
            <person name="Kuratani S"/>
            <person name="Sato K"/>
            <person name="Hyodo S Kuraku.S."/>
        </authorList>
    </citation>
    <scope>NUCLEOTIDE SEQUENCE [LARGE SCALE GENOMIC DNA]</scope>
</reference>
<dbReference type="AlphaFoldDB" id="A0A401PU54"/>
<protein>
    <recommendedName>
        <fullName evidence="3">Ig-like domain-containing protein</fullName>
    </recommendedName>
</protein>
<dbReference type="SUPFAM" id="SSF48726">
    <property type="entry name" value="Immunoglobulin"/>
    <property type="match status" value="1"/>
</dbReference>
<proteinExistence type="predicted"/>
<evidence type="ECO:0000256" key="1">
    <source>
        <dbReference type="SAM" id="MobiDB-lite"/>
    </source>
</evidence>
<dbReference type="SMART" id="SM00409">
    <property type="entry name" value="IG"/>
    <property type="match status" value="1"/>
</dbReference>
<dbReference type="InterPro" id="IPR036179">
    <property type="entry name" value="Ig-like_dom_sf"/>
</dbReference>
<dbReference type="STRING" id="75743.A0A401PU54"/>
<dbReference type="GO" id="GO:0046636">
    <property type="term" value="P:negative regulation of alpha-beta T cell activation"/>
    <property type="evidence" value="ECO:0007669"/>
    <property type="project" value="TreeGrafter"/>
</dbReference>
<evidence type="ECO:0000313" key="5">
    <source>
        <dbReference type="Proteomes" id="UP000288216"/>
    </source>
</evidence>
<dbReference type="OrthoDB" id="8910360at2759"/>
<keyword evidence="2" id="KW-0472">Membrane</keyword>
<evidence type="ECO:0000259" key="3">
    <source>
        <dbReference type="PROSITE" id="PS50835"/>
    </source>
</evidence>
<dbReference type="OMA" id="QNCTFHT"/>
<accession>A0A401PU54</accession>
<dbReference type="InterPro" id="IPR007110">
    <property type="entry name" value="Ig-like_dom"/>
</dbReference>
<dbReference type="Gene3D" id="2.60.40.10">
    <property type="entry name" value="Immunoglobulins"/>
    <property type="match status" value="1"/>
</dbReference>
<dbReference type="InterPro" id="IPR042473">
    <property type="entry name" value="VISTA"/>
</dbReference>
<dbReference type="GO" id="GO:0050776">
    <property type="term" value="P:regulation of immune response"/>
    <property type="evidence" value="ECO:0007669"/>
    <property type="project" value="InterPro"/>
</dbReference>